<gene>
    <name evidence="2" type="ORF">SAMN05192574_11528</name>
</gene>
<sequence length="100" mass="12040">MKLTDKIHLEKYIELITQFLNKQISAKDFETRFLSERREDKYWMSGLFNKDVGQILDTLFLDIDEFTPDELYAENDLYAINEAELRSRTAFIFTKLEKYI</sequence>
<name>A0A1H8TBK8_9SPHI</name>
<reference evidence="3" key="1">
    <citation type="submission" date="2016-10" db="EMBL/GenBank/DDBJ databases">
        <authorList>
            <person name="Varghese N."/>
            <person name="Submissions S."/>
        </authorList>
    </citation>
    <scope>NUCLEOTIDE SEQUENCE [LARGE SCALE GENOMIC DNA]</scope>
    <source>
        <strain evidence="3">Gh-48</strain>
    </source>
</reference>
<dbReference type="Pfam" id="PF09204">
    <property type="entry name" value="Colicin_immun"/>
    <property type="match status" value="1"/>
</dbReference>
<dbReference type="GO" id="GO:0030153">
    <property type="term" value="P:bacteriocin immunity"/>
    <property type="evidence" value="ECO:0007669"/>
    <property type="project" value="InterPro"/>
</dbReference>
<dbReference type="Gene3D" id="1.20.120.650">
    <property type="entry name" value="Colicin D"/>
    <property type="match status" value="1"/>
</dbReference>
<proteinExistence type="predicted"/>
<keyword evidence="3" id="KW-1185">Reference proteome</keyword>
<organism evidence="2 3">
    <name type="scientific">Mucilaginibacter gossypiicola</name>
    <dbReference type="NCBI Taxonomy" id="551995"/>
    <lineage>
        <taxon>Bacteria</taxon>
        <taxon>Pseudomonadati</taxon>
        <taxon>Bacteroidota</taxon>
        <taxon>Sphingobacteriia</taxon>
        <taxon>Sphingobacteriales</taxon>
        <taxon>Sphingobacteriaceae</taxon>
        <taxon>Mucilaginibacter</taxon>
    </lineage>
</organism>
<evidence type="ECO:0000313" key="3">
    <source>
        <dbReference type="Proteomes" id="UP000198942"/>
    </source>
</evidence>
<dbReference type="STRING" id="551995.SAMN05192574_11528"/>
<dbReference type="InterPro" id="IPR036471">
    <property type="entry name" value="Colicin_D_sf"/>
</dbReference>
<protein>
    <submittedName>
        <fullName evidence="2">Self-protective colicin-like immunity</fullName>
    </submittedName>
</protein>
<dbReference type="RefSeq" id="WP_091219961.1">
    <property type="nucleotide sequence ID" value="NZ_FOCL01000015.1"/>
</dbReference>
<dbReference type="Proteomes" id="UP000198942">
    <property type="component" value="Unassembled WGS sequence"/>
</dbReference>
<evidence type="ECO:0000313" key="2">
    <source>
        <dbReference type="EMBL" id="SEO88126.1"/>
    </source>
</evidence>
<dbReference type="GO" id="GO:0015643">
    <property type="term" value="F:toxic substance binding"/>
    <property type="evidence" value="ECO:0007669"/>
    <property type="project" value="InterPro"/>
</dbReference>
<dbReference type="InterPro" id="IPR015287">
    <property type="entry name" value="Colicin_D_immunity_dom"/>
</dbReference>
<dbReference type="AlphaFoldDB" id="A0A1H8TBK8"/>
<dbReference type="OrthoDB" id="798814at2"/>
<dbReference type="EMBL" id="FOCL01000015">
    <property type="protein sequence ID" value="SEO88126.1"/>
    <property type="molecule type" value="Genomic_DNA"/>
</dbReference>
<evidence type="ECO:0000259" key="1">
    <source>
        <dbReference type="Pfam" id="PF09204"/>
    </source>
</evidence>
<feature type="domain" description="Colicin D immunity protein" evidence="1">
    <location>
        <begin position="9"/>
        <end position="90"/>
    </location>
</feature>
<dbReference type="SUPFAM" id="SSF101125">
    <property type="entry name" value="Colicin D immunity protein"/>
    <property type="match status" value="1"/>
</dbReference>
<accession>A0A1H8TBK8</accession>